<protein>
    <recommendedName>
        <fullName evidence="4">Tail assembly chaperone</fullName>
    </recommendedName>
</protein>
<reference evidence="3" key="1">
    <citation type="journal article" date="2019" name="Int. J. Syst. Evol. Microbiol.">
        <title>The Global Catalogue of Microorganisms (GCM) 10K type strain sequencing project: providing services to taxonomists for standard genome sequencing and annotation.</title>
        <authorList>
            <consortium name="The Broad Institute Genomics Platform"/>
            <consortium name="The Broad Institute Genome Sequencing Center for Infectious Disease"/>
            <person name="Wu L."/>
            <person name="Ma J."/>
        </authorList>
    </citation>
    <scope>NUCLEOTIDE SEQUENCE [LARGE SCALE GENOMIC DNA]</scope>
    <source>
        <strain evidence="3">KCTC 42586</strain>
    </source>
</reference>
<dbReference type="RefSeq" id="WP_380857977.1">
    <property type="nucleotide sequence ID" value="NZ_JBHSKM010000019.1"/>
</dbReference>
<evidence type="ECO:0008006" key="4">
    <source>
        <dbReference type="Google" id="ProtNLM"/>
    </source>
</evidence>
<comment type="caution">
    <text evidence="2">The sequence shown here is derived from an EMBL/GenBank/DDBJ whole genome shotgun (WGS) entry which is preliminary data.</text>
</comment>
<evidence type="ECO:0000313" key="2">
    <source>
        <dbReference type="EMBL" id="MFC5217336.1"/>
    </source>
</evidence>
<dbReference type="EMBL" id="JBHSKM010000019">
    <property type="protein sequence ID" value="MFC5217336.1"/>
    <property type="molecule type" value="Genomic_DNA"/>
</dbReference>
<gene>
    <name evidence="2" type="ORF">ACFPQ9_26200</name>
</gene>
<dbReference type="Proteomes" id="UP001596263">
    <property type="component" value="Unassembled WGS sequence"/>
</dbReference>
<accession>A0ABW0CNC9</accession>
<organism evidence="2 3">
    <name type="scientific">Streptomyces coerulescens</name>
    <dbReference type="NCBI Taxonomy" id="29304"/>
    <lineage>
        <taxon>Bacteria</taxon>
        <taxon>Bacillati</taxon>
        <taxon>Actinomycetota</taxon>
        <taxon>Actinomycetes</taxon>
        <taxon>Kitasatosporales</taxon>
        <taxon>Streptomycetaceae</taxon>
        <taxon>Streptomyces</taxon>
    </lineage>
</organism>
<name>A0ABW0CNC9_STRCD</name>
<sequence>MIVVYTPEDGEPEHYDATTLRVSEAAIVQRTVDMKWQQIALGLEQDDLDAMRGIVWVIKKRSQPTLRFGDFDPIITELTTLMDNKEVAAWLDRAWDSTEGDPGVTPEKFAEIVLKELPGISADPEYARALIAEKTAAPKEDVPEPSPPAVTAEPESPSPTSSTPVTSTSDSSPTSSTSHPETLTT</sequence>
<evidence type="ECO:0000313" key="3">
    <source>
        <dbReference type="Proteomes" id="UP001596263"/>
    </source>
</evidence>
<evidence type="ECO:0000256" key="1">
    <source>
        <dbReference type="SAM" id="MobiDB-lite"/>
    </source>
</evidence>
<feature type="compositionally biased region" description="Low complexity" evidence="1">
    <location>
        <begin position="151"/>
        <end position="185"/>
    </location>
</feature>
<proteinExistence type="predicted"/>
<feature type="region of interest" description="Disordered" evidence="1">
    <location>
        <begin position="131"/>
        <end position="185"/>
    </location>
</feature>
<keyword evidence="3" id="KW-1185">Reference proteome</keyword>